<feature type="transmembrane region" description="Helical" evidence="7">
    <location>
        <begin position="294"/>
        <end position="313"/>
    </location>
</feature>
<evidence type="ECO:0000256" key="5">
    <source>
        <dbReference type="ARBA" id="ARBA00022777"/>
    </source>
</evidence>
<accession>A0A3S9UZD4</accession>
<dbReference type="GO" id="GO:0005886">
    <property type="term" value="C:plasma membrane"/>
    <property type="evidence" value="ECO:0007669"/>
    <property type="project" value="UniProtKB-SubCell"/>
</dbReference>
<proteinExistence type="predicted"/>
<dbReference type="OrthoDB" id="9776552at2"/>
<feature type="domain" description="HAMP" evidence="8">
    <location>
        <begin position="315"/>
        <end position="367"/>
    </location>
</feature>
<dbReference type="AlphaFoldDB" id="A0A3S9UZD4"/>
<evidence type="ECO:0000256" key="2">
    <source>
        <dbReference type="ARBA" id="ARBA00022475"/>
    </source>
</evidence>
<evidence type="ECO:0000313" key="10">
    <source>
        <dbReference type="Proteomes" id="UP000270678"/>
    </source>
</evidence>
<keyword evidence="4" id="KW-0808">Transferase</keyword>
<sequence length="610" mass="68719">MRSFRSIHNRLFLLLLVGMLALVLITTYLYYQRATEQIRTKVSDIAEKNMSQTAGLFDLLLKSYDSVTKSLNSNTELIRLLQDRGNKDNPVVQVNNDQRITDTLGAIFYSRDDIVGIHIVTYSGRVYSYERSMGGMVREYAETAWFRILRQSSGEMKWLGVYPQSLMSGGFDKPVFAFGRQLFELTELKQIGIVLIETDASAIISALSNASLGADSIVAIRDEHGMEIISTAQGGEKTGIPQDWPSTARIDGIRIQEMNGSLLTAAPIQKPEWTLISQTPMSDMQLELKKTRQYLMSVVIGVIIAATFLAGFISRTFSLPFKRLIRQMKQVEMGNFHGEVKAGSYEEINVLVASFNRMVGRIDELIERIKLASISEKNAQLQALQTQVNPHFLFNTLDMIYWMLDERENDRLGRVILALSRMFRYNSEWEEGASSTLGNELEQMRNYLTIIETRLGERLHVNISVPPQHLDSIIPKMTLQPIIENAVKYGLEPMAQPGTLHVYSEECDDRLLLIVKDDGVGMDASTLERLSAILLPGRSGSENELEPQMKAMEQDERLAASRRGIGLFNVDQRLRLMFGEPYGLILHSESGQGTKVIVVMPKSETRGAEV</sequence>
<dbReference type="InterPro" id="IPR003594">
    <property type="entry name" value="HATPase_dom"/>
</dbReference>
<dbReference type="Pfam" id="PF06580">
    <property type="entry name" value="His_kinase"/>
    <property type="match status" value="1"/>
</dbReference>
<dbReference type="InterPro" id="IPR050640">
    <property type="entry name" value="Bact_2-comp_sensor_kinase"/>
</dbReference>
<dbReference type="SUPFAM" id="SSF55874">
    <property type="entry name" value="ATPase domain of HSP90 chaperone/DNA topoisomerase II/histidine kinase"/>
    <property type="match status" value="1"/>
</dbReference>
<dbReference type="InterPro" id="IPR003660">
    <property type="entry name" value="HAMP_dom"/>
</dbReference>
<keyword evidence="10" id="KW-1185">Reference proteome</keyword>
<evidence type="ECO:0000256" key="3">
    <source>
        <dbReference type="ARBA" id="ARBA00022553"/>
    </source>
</evidence>
<keyword evidence="7" id="KW-1133">Transmembrane helix</keyword>
<dbReference type="SUPFAM" id="SSF158472">
    <property type="entry name" value="HAMP domain-like"/>
    <property type="match status" value="1"/>
</dbReference>
<protein>
    <submittedName>
        <fullName evidence="9">Sensor histidine kinase</fullName>
    </submittedName>
</protein>
<dbReference type="PROSITE" id="PS50885">
    <property type="entry name" value="HAMP"/>
    <property type="match status" value="1"/>
</dbReference>
<keyword evidence="3" id="KW-0597">Phosphoprotein</keyword>
<dbReference type="InterPro" id="IPR010559">
    <property type="entry name" value="Sig_transdc_His_kin_internal"/>
</dbReference>
<keyword evidence="5 9" id="KW-0418">Kinase</keyword>
<feature type="transmembrane region" description="Helical" evidence="7">
    <location>
        <begin position="12"/>
        <end position="31"/>
    </location>
</feature>
<dbReference type="RefSeq" id="WP_126999597.1">
    <property type="nucleotide sequence ID" value="NZ_CP034346.1"/>
</dbReference>
<evidence type="ECO:0000313" key="9">
    <source>
        <dbReference type="EMBL" id="AZS15699.1"/>
    </source>
</evidence>
<dbReference type="Proteomes" id="UP000270678">
    <property type="component" value="Chromosome"/>
</dbReference>
<dbReference type="SMART" id="SM00387">
    <property type="entry name" value="HATPase_c"/>
    <property type="match status" value="1"/>
</dbReference>
<gene>
    <name evidence="9" type="ORF">EI981_15450</name>
</gene>
<dbReference type="KEGG" id="plut:EI981_15450"/>
<evidence type="ECO:0000256" key="1">
    <source>
        <dbReference type="ARBA" id="ARBA00004651"/>
    </source>
</evidence>
<dbReference type="Pfam" id="PF02518">
    <property type="entry name" value="HATPase_c"/>
    <property type="match status" value="1"/>
</dbReference>
<keyword evidence="2" id="KW-1003">Cell membrane</keyword>
<dbReference type="Gene3D" id="3.30.565.10">
    <property type="entry name" value="Histidine kinase-like ATPase, C-terminal domain"/>
    <property type="match status" value="1"/>
</dbReference>
<comment type="subcellular location">
    <subcellularLocation>
        <location evidence="1">Cell membrane</location>
        <topology evidence="1">Multi-pass membrane protein</topology>
    </subcellularLocation>
</comment>
<evidence type="ECO:0000256" key="4">
    <source>
        <dbReference type="ARBA" id="ARBA00022679"/>
    </source>
</evidence>
<dbReference type="SMART" id="SM00304">
    <property type="entry name" value="HAMP"/>
    <property type="match status" value="1"/>
</dbReference>
<organism evidence="9 10">
    <name type="scientific">Paenibacillus lutimineralis</name>
    <dbReference type="NCBI Taxonomy" id="2707005"/>
    <lineage>
        <taxon>Bacteria</taxon>
        <taxon>Bacillati</taxon>
        <taxon>Bacillota</taxon>
        <taxon>Bacilli</taxon>
        <taxon>Bacillales</taxon>
        <taxon>Paenibacillaceae</taxon>
        <taxon>Paenibacillus</taxon>
    </lineage>
</organism>
<evidence type="ECO:0000256" key="7">
    <source>
        <dbReference type="SAM" id="Phobius"/>
    </source>
</evidence>
<evidence type="ECO:0000259" key="8">
    <source>
        <dbReference type="PROSITE" id="PS50885"/>
    </source>
</evidence>
<dbReference type="PANTHER" id="PTHR34220">
    <property type="entry name" value="SENSOR HISTIDINE KINASE YPDA"/>
    <property type="match status" value="1"/>
</dbReference>
<keyword evidence="7" id="KW-0812">Transmembrane</keyword>
<dbReference type="InterPro" id="IPR036890">
    <property type="entry name" value="HATPase_C_sf"/>
</dbReference>
<dbReference type="EMBL" id="CP034346">
    <property type="protein sequence ID" value="AZS15699.1"/>
    <property type="molecule type" value="Genomic_DNA"/>
</dbReference>
<reference evidence="10" key="1">
    <citation type="submission" date="2018-12" db="EMBL/GenBank/DDBJ databases">
        <title>Complete genome sequence of Paenibacillus sp. MBLB1234.</title>
        <authorList>
            <person name="Nam Y.-D."/>
            <person name="Kang J."/>
            <person name="Chung W.-H."/>
            <person name="Park Y.S."/>
        </authorList>
    </citation>
    <scope>NUCLEOTIDE SEQUENCE [LARGE SCALE GENOMIC DNA]</scope>
    <source>
        <strain evidence="10">MBLB1234</strain>
    </source>
</reference>
<dbReference type="PANTHER" id="PTHR34220:SF7">
    <property type="entry name" value="SENSOR HISTIDINE KINASE YPDA"/>
    <property type="match status" value="1"/>
</dbReference>
<keyword evidence="6 7" id="KW-0472">Membrane</keyword>
<evidence type="ECO:0000256" key="6">
    <source>
        <dbReference type="ARBA" id="ARBA00023136"/>
    </source>
</evidence>
<dbReference type="CDD" id="cd06225">
    <property type="entry name" value="HAMP"/>
    <property type="match status" value="1"/>
</dbReference>
<dbReference type="Gene3D" id="6.10.340.10">
    <property type="match status" value="1"/>
</dbReference>
<dbReference type="GO" id="GO:0000155">
    <property type="term" value="F:phosphorelay sensor kinase activity"/>
    <property type="evidence" value="ECO:0007669"/>
    <property type="project" value="InterPro"/>
</dbReference>
<name>A0A3S9UZD4_9BACL</name>